<dbReference type="InterPro" id="IPR007433">
    <property type="entry name" value="DUF481"/>
</dbReference>
<proteinExistence type="predicted"/>
<evidence type="ECO:0000256" key="1">
    <source>
        <dbReference type="SAM" id="MobiDB-lite"/>
    </source>
</evidence>
<protein>
    <submittedName>
        <fullName evidence="2">Protein containing DUF481</fullName>
    </submittedName>
</protein>
<name>T1C308_9ZZZZ</name>
<gene>
    <name evidence="2" type="ORF">B2A_03874</name>
</gene>
<dbReference type="Pfam" id="PF04338">
    <property type="entry name" value="DUF481"/>
    <property type="match status" value="1"/>
</dbReference>
<feature type="region of interest" description="Disordered" evidence="1">
    <location>
        <begin position="1"/>
        <end position="20"/>
    </location>
</feature>
<comment type="caution">
    <text evidence="2">The sequence shown here is derived from an EMBL/GenBank/DDBJ whole genome shotgun (WGS) entry which is preliminary data.</text>
</comment>
<organism evidence="2">
    <name type="scientific">mine drainage metagenome</name>
    <dbReference type="NCBI Taxonomy" id="410659"/>
    <lineage>
        <taxon>unclassified sequences</taxon>
        <taxon>metagenomes</taxon>
        <taxon>ecological metagenomes</taxon>
    </lineage>
</organism>
<dbReference type="EMBL" id="AUZZ01002579">
    <property type="protein sequence ID" value="EQD59654.1"/>
    <property type="molecule type" value="Genomic_DNA"/>
</dbReference>
<evidence type="ECO:0000313" key="2">
    <source>
        <dbReference type="EMBL" id="EQD59654.1"/>
    </source>
</evidence>
<dbReference type="AlphaFoldDB" id="T1C308"/>
<sequence length="89" mass="9969">MIQADTNRVLTDQSREATSQTDYDFSAHNYSFLYLDYLNAPFSGYDRRYTEVVGYGRRLISVTDQSLDAEIGVGGRQSQPTTGVSRSST</sequence>
<accession>T1C308</accession>
<feature type="non-terminal residue" evidence="2">
    <location>
        <position position="89"/>
    </location>
</feature>
<reference evidence="2" key="2">
    <citation type="journal article" date="2014" name="ISME J.">
        <title>Microbial stratification in low pH oxic and suboxic macroscopic growths along an acid mine drainage.</title>
        <authorList>
            <person name="Mendez-Garcia C."/>
            <person name="Mesa V."/>
            <person name="Sprenger R.R."/>
            <person name="Richter M."/>
            <person name="Diez M.S."/>
            <person name="Solano J."/>
            <person name="Bargiela R."/>
            <person name="Golyshina O.V."/>
            <person name="Manteca A."/>
            <person name="Ramos J.L."/>
            <person name="Gallego J.R."/>
            <person name="Llorente I."/>
            <person name="Martins Dos Santos V.A."/>
            <person name="Jensen O.N."/>
            <person name="Pelaez A.I."/>
            <person name="Sanchez J."/>
            <person name="Ferrer M."/>
        </authorList>
    </citation>
    <scope>NUCLEOTIDE SEQUENCE</scope>
</reference>
<reference evidence="2" key="1">
    <citation type="submission" date="2013-08" db="EMBL/GenBank/DDBJ databases">
        <authorList>
            <person name="Mendez C."/>
            <person name="Richter M."/>
            <person name="Ferrer M."/>
            <person name="Sanchez J."/>
        </authorList>
    </citation>
    <scope>NUCLEOTIDE SEQUENCE</scope>
</reference>